<accession>A0A7X0J7N1</accession>
<organism evidence="3 4">
    <name type="scientific">Pedobacter cryoconitis</name>
    <dbReference type="NCBI Taxonomy" id="188932"/>
    <lineage>
        <taxon>Bacteria</taxon>
        <taxon>Pseudomonadati</taxon>
        <taxon>Bacteroidota</taxon>
        <taxon>Sphingobacteriia</taxon>
        <taxon>Sphingobacteriales</taxon>
        <taxon>Sphingobacteriaceae</taxon>
        <taxon>Pedobacter</taxon>
    </lineage>
</organism>
<keyword evidence="1" id="KW-0732">Signal</keyword>
<dbReference type="AlphaFoldDB" id="A0A7X0J7N1"/>
<evidence type="ECO:0000313" key="4">
    <source>
        <dbReference type="Proteomes" id="UP000521017"/>
    </source>
</evidence>
<comment type="caution">
    <text evidence="3">The sequence shown here is derived from an EMBL/GenBank/DDBJ whole genome shotgun (WGS) entry which is preliminary data.</text>
</comment>
<proteinExistence type="predicted"/>
<evidence type="ECO:0000313" key="3">
    <source>
        <dbReference type="EMBL" id="MBB6501342.1"/>
    </source>
</evidence>
<evidence type="ECO:0000259" key="2">
    <source>
        <dbReference type="Pfam" id="PF13568"/>
    </source>
</evidence>
<dbReference type="RefSeq" id="WP_184626990.1">
    <property type="nucleotide sequence ID" value="NZ_JACHCC010000009.1"/>
</dbReference>
<dbReference type="Pfam" id="PF13568">
    <property type="entry name" value="OMP_b-brl_2"/>
    <property type="match status" value="1"/>
</dbReference>
<dbReference type="Proteomes" id="UP000521017">
    <property type="component" value="Unassembled WGS sequence"/>
</dbReference>
<evidence type="ECO:0000256" key="1">
    <source>
        <dbReference type="SAM" id="SignalP"/>
    </source>
</evidence>
<dbReference type="InterPro" id="IPR025665">
    <property type="entry name" value="Beta-barrel_OMP_2"/>
</dbReference>
<protein>
    <recommendedName>
        <fullName evidence="2">Outer membrane protein beta-barrel domain-containing protein</fullName>
    </recommendedName>
</protein>
<name>A0A7X0J7N1_9SPHI</name>
<reference evidence="3 4" key="1">
    <citation type="submission" date="2020-08" db="EMBL/GenBank/DDBJ databases">
        <title>Genomic Encyclopedia of Type Strains, Phase IV (KMG-V): Genome sequencing to study the core and pangenomes of soil and plant-associated prokaryotes.</title>
        <authorList>
            <person name="Whitman W."/>
        </authorList>
    </citation>
    <scope>NUCLEOTIDE SEQUENCE [LARGE SCALE GENOMIC DNA]</scope>
    <source>
        <strain evidence="3 4">M2T3</strain>
    </source>
</reference>
<feature type="signal peptide" evidence="1">
    <location>
        <begin position="1"/>
        <end position="19"/>
    </location>
</feature>
<dbReference type="EMBL" id="JACHCC010000009">
    <property type="protein sequence ID" value="MBB6501342.1"/>
    <property type="molecule type" value="Genomic_DNA"/>
</dbReference>
<feature type="domain" description="Outer membrane protein beta-barrel" evidence="2">
    <location>
        <begin position="19"/>
        <end position="165"/>
    </location>
</feature>
<gene>
    <name evidence="3" type="ORF">HDF25_003509</name>
</gene>
<sequence>MKKLLLVAGLLASVSLVKAQDIQLIPKAGLSFSKQAISNMDGEKTKVGFTAGLGANFRIAKSAFSIQPELNYVSAGTKIKNVSTSYNLNYLELPVLAKYSFGPVYVNAGPSVGMALGGMKKMESFYQASVQRFNFGIQMGGGVAIPVGKGSVLIDARYALGLTDVNKGPATAKNRGFVTTIGYAIPL</sequence>
<feature type="chain" id="PRO_5030926909" description="Outer membrane protein beta-barrel domain-containing protein" evidence="1">
    <location>
        <begin position="20"/>
        <end position="187"/>
    </location>
</feature>